<evidence type="ECO:0000256" key="6">
    <source>
        <dbReference type="ARBA" id="ARBA00023077"/>
    </source>
</evidence>
<reference evidence="15 16" key="1">
    <citation type="submission" date="2017-04" db="EMBL/GenBank/DDBJ databases">
        <authorList>
            <person name="Afonso C.L."/>
            <person name="Miller P.J."/>
            <person name="Scott M.A."/>
            <person name="Spackman E."/>
            <person name="Goraichik I."/>
            <person name="Dimitrov K.M."/>
            <person name="Suarez D.L."/>
            <person name="Swayne D.E."/>
        </authorList>
    </citation>
    <scope>NUCLEOTIDE SEQUENCE [LARGE SCALE GENOMIC DNA]</scope>
    <source>
        <strain evidence="15 16">DSM 3385</strain>
    </source>
</reference>
<name>A0A1W1YT55_9BACT</name>
<evidence type="ECO:0000256" key="12">
    <source>
        <dbReference type="SAM" id="SignalP"/>
    </source>
</evidence>
<keyword evidence="6 11" id="KW-0798">TonB box</keyword>
<evidence type="ECO:0000259" key="13">
    <source>
        <dbReference type="Pfam" id="PF00593"/>
    </source>
</evidence>
<feature type="signal peptide" evidence="12">
    <location>
        <begin position="1"/>
        <end position="20"/>
    </location>
</feature>
<dbReference type="Gene3D" id="2.40.170.20">
    <property type="entry name" value="TonB-dependent receptor, beta-barrel domain"/>
    <property type="match status" value="1"/>
</dbReference>
<dbReference type="AlphaFoldDB" id="A0A1W1YT55"/>
<organism evidence="15 16">
    <name type="scientific">Desulfocicer vacuolatum DSM 3385</name>
    <dbReference type="NCBI Taxonomy" id="1121400"/>
    <lineage>
        <taxon>Bacteria</taxon>
        <taxon>Pseudomonadati</taxon>
        <taxon>Thermodesulfobacteriota</taxon>
        <taxon>Desulfobacteria</taxon>
        <taxon>Desulfobacterales</taxon>
        <taxon>Desulfobacteraceae</taxon>
        <taxon>Desulfocicer</taxon>
    </lineage>
</organism>
<protein>
    <submittedName>
        <fullName evidence="15">Vitamin B12 transporter</fullName>
    </submittedName>
</protein>
<dbReference type="EMBL" id="FWXY01000001">
    <property type="protein sequence ID" value="SMC39400.1"/>
    <property type="molecule type" value="Genomic_DNA"/>
</dbReference>
<comment type="subcellular location">
    <subcellularLocation>
        <location evidence="1 10">Cell outer membrane</location>
        <topology evidence="1 10">Multi-pass membrane protein</topology>
    </subcellularLocation>
</comment>
<evidence type="ECO:0000313" key="15">
    <source>
        <dbReference type="EMBL" id="SMC39400.1"/>
    </source>
</evidence>
<keyword evidence="4 10" id="KW-0812">Transmembrane</keyword>
<keyword evidence="16" id="KW-1185">Reference proteome</keyword>
<keyword evidence="5 12" id="KW-0732">Signal</keyword>
<dbReference type="Pfam" id="PF00593">
    <property type="entry name" value="TonB_dep_Rec_b-barrel"/>
    <property type="match status" value="1"/>
</dbReference>
<keyword evidence="2 10" id="KW-0813">Transport</keyword>
<proteinExistence type="inferred from homology"/>
<dbReference type="RefSeq" id="WP_139795666.1">
    <property type="nucleotide sequence ID" value="NZ_FWXY01000001.1"/>
</dbReference>
<evidence type="ECO:0000256" key="11">
    <source>
        <dbReference type="RuleBase" id="RU003357"/>
    </source>
</evidence>
<dbReference type="Pfam" id="PF07715">
    <property type="entry name" value="Plug"/>
    <property type="match status" value="1"/>
</dbReference>
<accession>A0A1W1YT55</accession>
<dbReference type="Gene3D" id="2.170.130.10">
    <property type="entry name" value="TonB-dependent receptor, plug domain"/>
    <property type="match status" value="1"/>
</dbReference>
<dbReference type="OrthoDB" id="9763670at2"/>
<dbReference type="InterPro" id="IPR039426">
    <property type="entry name" value="TonB-dep_rcpt-like"/>
</dbReference>
<gene>
    <name evidence="15" type="ORF">SAMN02746065_101353</name>
</gene>
<evidence type="ECO:0000256" key="10">
    <source>
        <dbReference type="PROSITE-ProRule" id="PRU01360"/>
    </source>
</evidence>
<evidence type="ECO:0000256" key="4">
    <source>
        <dbReference type="ARBA" id="ARBA00022692"/>
    </source>
</evidence>
<evidence type="ECO:0000313" key="16">
    <source>
        <dbReference type="Proteomes" id="UP000192418"/>
    </source>
</evidence>
<feature type="domain" description="TonB-dependent receptor-like beta-barrel" evidence="13">
    <location>
        <begin position="243"/>
        <end position="646"/>
    </location>
</feature>
<dbReference type="Proteomes" id="UP000192418">
    <property type="component" value="Unassembled WGS sequence"/>
</dbReference>
<evidence type="ECO:0000259" key="14">
    <source>
        <dbReference type="Pfam" id="PF07715"/>
    </source>
</evidence>
<keyword evidence="9 10" id="KW-0998">Cell outer membrane</keyword>
<keyword evidence="7 10" id="KW-0472">Membrane</keyword>
<keyword evidence="8" id="KW-0675">Receptor</keyword>
<dbReference type="PANTHER" id="PTHR30069:SF29">
    <property type="entry name" value="HEMOGLOBIN AND HEMOGLOBIN-HAPTOGLOBIN-BINDING PROTEIN 1-RELATED"/>
    <property type="match status" value="1"/>
</dbReference>
<dbReference type="PANTHER" id="PTHR30069">
    <property type="entry name" value="TONB-DEPENDENT OUTER MEMBRANE RECEPTOR"/>
    <property type="match status" value="1"/>
</dbReference>
<dbReference type="SUPFAM" id="SSF56935">
    <property type="entry name" value="Porins"/>
    <property type="match status" value="1"/>
</dbReference>
<dbReference type="PROSITE" id="PS52016">
    <property type="entry name" value="TONB_DEPENDENT_REC_3"/>
    <property type="match status" value="1"/>
</dbReference>
<evidence type="ECO:0000256" key="9">
    <source>
        <dbReference type="ARBA" id="ARBA00023237"/>
    </source>
</evidence>
<feature type="domain" description="TonB-dependent receptor plug" evidence="14">
    <location>
        <begin position="43"/>
        <end position="149"/>
    </location>
</feature>
<evidence type="ECO:0000256" key="7">
    <source>
        <dbReference type="ARBA" id="ARBA00023136"/>
    </source>
</evidence>
<dbReference type="GO" id="GO:0015344">
    <property type="term" value="F:siderophore uptake transmembrane transporter activity"/>
    <property type="evidence" value="ECO:0007669"/>
    <property type="project" value="TreeGrafter"/>
</dbReference>
<dbReference type="InterPro" id="IPR012910">
    <property type="entry name" value="Plug_dom"/>
</dbReference>
<dbReference type="GO" id="GO:0044718">
    <property type="term" value="P:siderophore transmembrane transport"/>
    <property type="evidence" value="ECO:0007669"/>
    <property type="project" value="TreeGrafter"/>
</dbReference>
<evidence type="ECO:0000256" key="8">
    <source>
        <dbReference type="ARBA" id="ARBA00023170"/>
    </source>
</evidence>
<evidence type="ECO:0000256" key="3">
    <source>
        <dbReference type="ARBA" id="ARBA00022452"/>
    </source>
</evidence>
<dbReference type="STRING" id="1121400.SAMN02746065_101353"/>
<evidence type="ECO:0000256" key="1">
    <source>
        <dbReference type="ARBA" id="ARBA00004571"/>
    </source>
</evidence>
<dbReference type="InterPro" id="IPR000531">
    <property type="entry name" value="Beta-barrel_TonB"/>
</dbReference>
<sequence>MKKIFITTMLALACFNPAWATTEEVAQVGEMVVTATREDARAIDVPTHVEVISQMQIEQSGALNLGDLLGKFTTGHLHKYNGMLTSIGIRGFRTEAHGDDLKGYVLLLVDGHRLGTGNAAKIDIARIEKIEIIKGPSSALYGSAAMGGVVNVITKKSTGDIKTTLTQEFGSFDWSETSIYSGGGINEKWGYDLSGSYSDVDDYDDPEFGTVYNTSEMQKKIGGNITFAPADNHMFRLGFDMADLTGTYPSWDNYTTYSNYVKDAVSKYDKSHRFFDLEYNGAYLDGKLKWKAMGYYLWDKNHWYYGSPDPDLSQSEYTDDTWGTDQQFTYALASWNTLLMGFTLETLEKESKGVSGGSPSLPYTPGMEYDTQALFLQDSMDFMDNRLNVILAARYDNFDLTTKSPETGTLLSINERSESFDHISPKAGVSMKFMDEMLKVRTNVGVGFKAPSADQLSAMYEKESWGSVSRYLGNPDLDPETSLTWDVGFDLFFHAADLSVTWFHTDYKDKIVTTSTEYDNKTWTTWENSGEAELQGFDINLKCNLSQLFNWDPLVSLYSNITFNTDFEDKDTHEDLLYISDYEIKSGMNINHKGWGMALSHVLVGPQMITNYDTYVDEEKGSFSFWDLNLKYDFMDNYGIEVNVLNMFDQTYEWVRGYIMPERTFKVALSYTF</sequence>
<dbReference type="CDD" id="cd01347">
    <property type="entry name" value="ligand_gated_channel"/>
    <property type="match status" value="1"/>
</dbReference>
<evidence type="ECO:0000256" key="5">
    <source>
        <dbReference type="ARBA" id="ARBA00022729"/>
    </source>
</evidence>
<feature type="chain" id="PRO_5012912998" evidence="12">
    <location>
        <begin position="21"/>
        <end position="673"/>
    </location>
</feature>
<dbReference type="GO" id="GO:0009279">
    <property type="term" value="C:cell outer membrane"/>
    <property type="evidence" value="ECO:0007669"/>
    <property type="project" value="UniProtKB-SubCell"/>
</dbReference>
<keyword evidence="3 10" id="KW-1134">Transmembrane beta strand</keyword>
<evidence type="ECO:0000256" key="2">
    <source>
        <dbReference type="ARBA" id="ARBA00022448"/>
    </source>
</evidence>
<comment type="similarity">
    <text evidence="10 11">Belongs to the TonB-dependent receptor family.</text>
</comment>
<dbReference type="InterPro" id="IPR037066">
    <property type="entry name" value="Plug_dom_sf"/>
</dbReference>
<dbReference type="InterPro" id="IPR036942">
    <property type="entry name" value="Beta-barrel_TonB_sf"/>
</dbReference>